<feature type="compositionally biased region" description="Polar residues" evidence="1">
    <location>
        <begin position="148"/>
        <end position="178"/>
    </location>
</feature>
<dbReference type="SUPFAM" id="SSF46785">
    <property type="entry name" value="Winged helix' DNA-binding domain"/>
    <property type="match status" value="1"/>
</dbReference>
<sequence>MSDEITQTPIEENTTVVPSETIPTEVVTPPDPVRADGNELLPASNGTSPIQIEKTPEVIPQVSEPISKPTLEPISEPVIEPVSEITTEPITQTELIDQIPTQEIPVEIINTPEVVIPTEIVTPSEIVSIPEIPIDPVRADGNDLLPASNGTGPIQTNDIENESTSNGTGPTQIENPPTITEPIKEENIIRSFLLKLLDKANLAIKTRNTKRLEKLTIFFDTNPRVTNNMVEKLLKVSDSTATNYLKKLKNQGKIIQHGTHGSGIFYTKA</sequence>
<feature type="region of interest" description="Disordered" evidence="1">
    <location>
        <begin position="1"/>
        <end position="50"/>
    </location>
</feature>
<dbReference type="Gene3D" id="1.10.10.10">
    <property type="entry name" value="Winged helix-like DNA-binding domain superfamily/Winged helix DNA-binding domain"/>
    <property type="match status" value="1"/>
</dbReference>
<organism evidence="2 3">
    <name type="scientific">Candidatus Nomurabacteria bacterium RIFCSPLOWO2_01_FULL_33_17</name>
    <dbReference type="NCBI Taxonomy" id="1801764"/>
    <lineage>
        <taxon>Bacteria</taxon>
        <taxon>Candidatus Nomuraibacteriota</taxon>
    </lineage>
</organism>
<evidence type="ECO:0000313" key="2">
    <source>
        <dbReference type="EMBL" id="OGI83819.1"/>
    </source>
</evidence>
<dbReference type="EMBL" id="MFUO01000019">
    <property type="protein sequence ID" value="OGI83819.1"/>
    <property type="molecule type" value="Genomic_DNA"/>
</dbReference>
<reference evidence="2 3" key="1">
    <citation type="journal article" date="2016" name="Nat. Commun.">
        <title>Thousands of microbial genomes shed light on interconnected biogeochemical processes in an aquifer system.</title>
        <authorList>
            <person name="Anantharaman K."/>
            <person name="Brown C.T."/>
            <person name="Hug L.A."/>
            <person name="Sharon I."/>
            <person name="Castelle C.J."/>
            <person name="Probst A.J."/>
            <person name="Thomas B.C."/>
            <person name="Singh A."/>
            <person name="Wilkins M.J."/>
            <person name="Karaoz U."/>
            <person name="Brodie E.L."/>
            <person name="Williams K.H."/>
            <person name="Hubbard S.S."/>
            <person name="Banfield J.F."/>
        </authorList>
    </citation>
    <scope>NUCLEOTIDE SEQUENCE [LARGE SCALE GENOMIC DNA]</scope>
</reference>
<gene>
    <name evidence="2" type="ORF">A2903_00190</name>
</gene>
<dbReference type="AlphaFoldDB" id="A0A1F6WPK1"/>
<feature type="region of interest" description="Disordered" evidence="1">
    <location>
        <begin position="146"/>
        <end position="179"/>
    </location>
</feature>
<evidence type="ECO:0000313" key="3">
    <source>
        <dbReference type="Proteomes" id="UP000178184"/>
    </source>
</evidence>
<dbReference type="InterPro" id="IPR036390">
    <property type="entry name" value="WH_DNA-bd_sf"/>
</dbReference>
<accession>A0A1F6WPK1</accession>
<name>A0A1F6WPK1_9BACT</name>
<feature type="compositionally biased region" description="Polar residues" evidence="1">
    <location>
        <begin position="1"/>
        <end position="22"/>
    </location>
</feature>
<dbReference type="Proteomes" id="UP000178184">
    <property type="component" value="Unassembled WGS sequence"/>
</dbReference>
<proteinExistence type="predicted"/>
<comment type="caution">
    <text evidence="2">The sequence shown here is derived from an EMBL/GenBank/DDBJ whole genome shotgun (WGS) entry which is preliminary data.</text>
</comment>
<protein>
    <submittedName>
        <fullName evidence="2">Uncharacterized protein</fullName>
    </submittedName>
</protein>
<evidence type="ECO:0000256" key="1">
    <source>
        <dbReference type="SAM" id="MobiDB-lite"/>
    </source>
</evidence>
<dbReference type="InterPro" id="IPR036388">
    <property type="entry name" value="WH-like_DNA-bd_sf"/>
</dbReference>